<reference evidence="2" key="1">
    <citation type="submission" date="2016-06" db="EMBL/GenBank/DDBJ databases">
        <title>Complete Genome Sequence of Pandoraea faecigallinarum DSM-23572.</title>
        <authorList>
            <person name="Yong D."/>
            <person name="Ee R."/>
            <person name="Lim Y.-L."/>
            <person name="Yin W.-F."/>
            <person name="Chan K.-G."/>
        </authorList>
    </citation>
    <scope>NUCLEOTIDE SEQUENCE</scope>
    <source>
        <strain evidence="2">DSM 23572</strain>
        <plasmid evidence="2">pPF72-1</plasmid>
    </source>
</reference>
<organism evidence="2 3">
    <name type="scientific">Pandoraea faecigallinarum</name>
    <dbReference type="NCBI Taxonomy" id="656179"/>
    <lineage>
        <taxon>Bacteria</taxon>
        <taxon>Pseudomonadati</taxon>
        <taxon>Pseudomonadota</taxon>
        <taxon>Betaproteobacteria</taxon>
        <taxon>Burkholderiales</taxon>
        <taxon>Burkholderiaceae</taxon>
        <taxon>Pandoraea</taxon>
    </lineage>
</organism>
<sequence>MSAQALSTKAAVNRVTLRELEAGTGNPRLSTLLAVCHALELDLTVLPQGLGAIVREDQNLRTGALKRLLATRAPPAENDEE</sequence>
<evidence type="ECO:0000259" key="1">
    <source>
        <dbReference type="PROSITE" id="PS50943"/>
    </source>
</evidence>
<dbReference type="SUPFAM" id="SSF47413">
    <property type="entry name" value="lambda repressor-like DNA-binding domains"/>
    <property type="match status" value="1"/>
</dbReference>
<accession>A0A173H044</accession>
<dbReference type="Proteomes" id="UP000035651">
    <property type="component" value="Plasmid pPF72-1"/>
</dbReference>
<gene>
    <name evidence="2" type="ORF">AB870_26160</name>
</gene>
<geneLocation type="plasmid" evidence="2 3">
    <name>pPF72-1</name>
</geneLocation>
<dbReference type="AlphaFoldDB" id="A0A173H044"/>
<dbReference type="PROSITE" id="PS50943">
    <property type="entry name" value="HTH_CROC1"/>
    <property type="match status" value="1"/>
</dbReference>
<dbReference type="InterPro" id="IPR001387">
    <property type="entry name" value="Cro/C1-type_HTH"/>
</dbReference>
<proteinExistence type="predicted"/>
<keyword evidence="2" id="KW-0614">Plasmid</keyword>
<dbReference type="EMBL" id="CP011808">
    <property type="protein sequence ID" value="ANI21816.1"/>
    <property type="molecule type" value="Genomic_DNA"/>
</dbReference>
<dbReference type="InterPro" id="IPR010982">
    <property type="entry name" value="Lambda_DNA-bd_dom_sf"/>
</dbReference>
<dbReference type="Pfam" id="PF01381">
    <property type="entry name" value="HTH_3"/>
    <property type="match status" value="1"/>
</dbReference>
<protein>
    <recommendedName>
        <fullName evidence="1">HTH cro/C1-type domain-containing protein</fullName>
    </recommendedName>
</protein>
<feature type="domain" description="HTH cro/C1-type" evidence="1">
    <location>
        <begin position="1"/>
        <end position="46"/>
    </location>
</feature>
<evidence type="ECO:0000313" key="3">
    <source>
        <dbReference type="Proteomes" id="UP000035651"/>
    </source>
</evidence>
<dbReference type="Gene3D" id="1.10.260.40">
    <property type="entry name" value="lambda repressor-like DNA-binding domains"/>
    <property type="match status" value="1"/>
</dbReference>
<keyword evidence="3" id="KW-1185">Reference proteome</keyword>
<dbReference type="KEGG" id="pfg:AB870_26160"/>
<name>A0A173H044_9BURK</name>
<dbReference type="GO" id="GO:0003677">
    <property type="term" value="F:DNA binding"/>
    <property type="evidence" value="ECO:0007669"/>
    <property type="project" value="InterPro"/>
</dbReference>
<evidence type="ECO:0000313" key="2">
    <source>
        <dbReference type="EMBL" id="ANI21816.1"/>
    </source>
</evidence>